<accession>A0A1E4S273</accession>
<evidence type="ECO:0000313" key="1">
    <source>
        <dbReference type="EMBL" id="ODV73624.1"/>
    </source>
</evidence>
<keyword evidence="2" id="KW-1185">Reference proteome</keyword>
<dbReference type="RefSeq" id="XP_020070663.1">
    <property type="nucleotide sequence ID" value="XM_020217982.1"/>
</dbReference>
<proteinExistence type="predicted"/>
<protein>
    <submittedName>
        <fullName evidence="1">Uncharacterized protein</fullName>
    </submittedName>
</protein>
<name>A0A1E4S273_CYBJN</name>
<dbReference type="EMBL" id="KV453930">
    <property type="protein sequence ID" value="ODV73624.1"/>
    <property type="molecule type" value="Genomic_DNA"/>
</dbReference>
<sequence>MMIARCYNVLYRVTERSSGHNCRGYRTLAMAVAGAQMPLRSHQVPTGSPVPYDTERLTTKINMNQKLSKSTRQRLQNIRKFIDPLELQDEFLLMTLYPSKTHSITVKQDSGETVNIDSKSLEMLGWSLYNLERTKATLEVGAENASDALDIFSSATHKKLQKQSTLSRFLSGKGYSDSVVTSTGQSTPYKMVQSSLFILLGIIAYKFGKKSAQEFLQQKVFSSRRNIFEIAAKS</sequence>
<gene>
    <name evidence="1" type="ORF">CYBJADRAFT_87338</name>
</gene>
<organism evidence="1 2">
    <name type="scientific">Cyberlindnera jadinii (strain ATCC 18201 / CBS 1600 / BCRC 20928 / JCM 3617 / NBRC 0987 / NRRL Y-1542)</name>
    <name type="common">Torula yeast</name>
    <name type="synonym">Candida utilis</name>
    <dbReference type="NCBI Taxonomy" id="983966"/>
    <lineage>
        <taxon>Eukaryota</taxon>
        <taxon>Fungi</taxon>
        <taxon>Dikarya</taxon>
        <taxon>Ascomycota</taxon>
        <taxon>Saccharomycotina</taxon>
        <taxon>Saccharomycetes</taxon>
        <taxon>Phaffomycetales</taxon>
        <taxon>Phaffomycetaceae</taxon>
        <taxon>Cyberlindnera</taxon>
    </lineage>
</organism>
<dbReference type="GeneID" id="30992378"/>
<dbReference type="OMA" id="MMIARCY"/>
<dbReference type="AlphaFoldDB" id="A0A1E4S273"/>
<evidence type="ECO:0000313" key="2">
    <source>
        <dbReference type="Proteomes" id="UP000094389"/>
    </source>
</evidence>
<dbReference type="Proteomes" id="UP000094389">
    <property type="component" value="Unassembled WGS sequence"/>
</dbReference>
<reference evidence="1 2" key="1">
    <citation type="journal article" date="2016" name="Proc. Natl. Acad. Sci. U.S.A.">
        <title>Comparative genomics of biotechnologically important yeasts.</title>
        <authorList>
            <person name="Riley R."/>
            <person name="Haridas S."/>
            <person name="Wolfe K.H."/>
            <person name="Lopes M.R."/>
            <person name="Hittinger C.T."/>
            <person name="Goeker M."/>
            <person name="Salamov A.A."/>
            <person name="Wisecaver J.H."/>
            <person name="Long T.M."/>
            <person name="Calvey C.H."/>
            <person name="Aerts A.L."/>
            <person name="Barry K.W."/>
            <person name="Choi C."/>
            <person name="Clum A."/>
            <person name="Coughlan A.Y."/>
            <person name="Deshpande S."/>
            <person name="Douglass A.P."/>
            <person name="Hanson S.J."/>
            <person name="Klenk H.-P."/>
            <person name="LaButti K.M."/>
            <person name="Lapidus A."/>
            <person name="Lindquist E.A."/>
            <person name="Lipzen A.M."/>
            <person name="Meier-Kolthoff J.P."/>
            <person name="Ohm R.A."/>
            <person name="Otillar R.P."/>
            <person name="Pangilinan J.L."/>
            <person name="Peng Y."/>
            <person name="Rokas A."/>
            <person name="Rosa C.A."/>
            <person name="Scheuner C."/>
            <person name="Sibirny A.A."/>
            <person name="Slot J.C."/>
            <person name="Stielow J.B."/>
            <person name="Sun H."/>
            <person name="Kurtzman C.P."/>
            <person name="Blackwell M."/>
            <person name="Grigoriev I.V."/>
            <person name="Jeffries T.W."/>
        </authorList>
    </citation>
    <scope>NUCLEOTIDE SEQUENCE [LARGE SCALE GENOMIC DNA]</scope>
    <source>
        <strain evidence="2">ATCC 18201 / CBS 1600 / BCRC 20928 / JCM 3617 / NBRC 0987 / NRRL Y-1542</strain>
    </source>
</reference>